<dbReference type="EMBL" id="KZ150041">
    <property type="protein sequence ID" value="PZC74559.1"/>
    <property type="molecule type" value="Genomic_DNA"/>
</dbReference>
<organism evidence="1 2">
    <name type="scientific">Helicoverpa armigera</name>
    <name type="common">Cotton bollworm</name>
    <name type="synonym">Heliothis armigera</name>
    <dbReference type="NCBI Taxonomy" id="29058"/>
    <lineage>
        <taxon>Eukaryota</taxon>
        <taxon>Metazoa</taxon>
        <taxon>Ecdysozoa</taxon>
        <taxon>Arthropoda</taxon>
        <taxon>Hexapoda</taxon>
        <taxon>Insecta</taxon>
        <taxon>Pterygota</taxon>
        <taxon>Neoptera</taxon>
        <taxon>Endopterygota</taxon>
        <taxon>Lepidoptera</taxon>
        <taxon>Glossata</taxon>
        <taxon>Ditrysia</taxon>
        <taxon>Noctuoidea</taxon>
        <taxon>Noctuidae</taxon>
        <taxon>Heliothinae</taxon>
        <taxon>Helicoverpa</taxon>
    </lineage>
</organism>
<protein>
    <submittedName>
        <fullName evidence="1">Uncharacterized protein</fullName>
    </submittedName>
</protein>
<proteinExistence type="predicted"/>
<gene>
    <name evidence="1" type="primary">HaOG207671</name>
    <name evidence="1" type="ORF">B5X24_HaOG207671</name>
</gene>
<dbReference type="Proteomes" id="UP000249218">
    <property type="component" value="Unassembled WGS sequence"/>
</dbReference>
<name>A0A2W1BHI4_HELAM</name>
<evidence type="ECO:0000313" key="2">
    <source>
        <dbReference type="Proteomes" id="UP000249218"/>
    </source>
</evidence>
<keyword evidence="2" id="KW-1185">Reference proteome</keyword>
<sequence length="109" mass="12832">MGELIFSTLRQVFVGEITRHYSKYNPWLIRTETRSSKSNADDVASKNYQQQVRWVVVYPTLDKNRLKTKHNHCRAKEAKDVTKDTNSLPAILDIINRLRKKLLIQQKPH</sequence>
<reference evidence="1 2" key="1">
    <citation type="journal article" date="2017" name="BMC Biol.">
        <title>Genomic innovations, transcriptional plasticity and gene loss underlying the evolution and divergence of two highly polyphagous and invasive Helicoverpa pest species.</title>
        <authorList>
            <person name="Pearce S.L."/>
            <person name="Clarke D.F."/>
            <person name="East P.D."/>
            <person name="Elfekih S."/>
            <person name="Gordon K.H."/>
            <person name="Jermiin L.S."/>
            <person name="McGaughran A."/>
            <person name="Oakeshott J.G."/>
            <person name="Papanikolaou A."/>
            <person name="Perera O.P."/>
            <person name="Rane R.V."/>
            <person name="Richards S."/>
            <person name="Tay W.T."/>
            <person name="Walsh T.K."/>
            <person name="Anderson A."/>
            <person name="Anderson C.J."/>
            <person name="Asgari S."/>
            <person name="Board P.G."/>
            <person name="Bretschneider A."/>
            <person name="Campbell P.M."/>
            <person name="Chertemps T."/>
            <person name="Christeller J.T."/>
            <person name="Coppin C.W."/>
            <person name="Downes S.J."/>
            <person name="Duan G."/>
            <person name="Farnsworth C.A."/>
            <person name="Good R.T."/>
            <person name="Han L.B."/>
            <person name="Han Y.C."/>
            <person name="Hatje K."/>
            <person name="Horne I."/>
            <person name="Huang Y.P."/>
            <person name="Hughes D.S."/>
            <person name="Jacquin-Joly E."/>
            <person name="James W."/>
            <person name="Jhangiani S."/>
            <person name="Kollmar M."/>
            <person name="Kuwar S.S."/>
            <person name="Li S."/>
            <person name="Liu N.Y."/>
            <person name="Maibeche M.T."/>
            <person name="Miller J.R."/>
            <person name="Montagne N."/>
            <person name="Perry T."/>
            <person name="Qu J."/>
            <person name="Song S.V."/>
            <person name="Sutton G.G."/>
            <person name="Vogel H."/>
            <person name="Walenz B.P."/>
            <person name="Xu W."/>
            <person name="Zhang H.J."/>
            <person name="Zou Z."/>
            <person name="Batterham P."/>
            <person name="Edwards O.R."/>
            <person name="Feyereisen R."/>
            <person name="Gibbs R.A."/>
            <person name="Heckel D.G."/>
            <person name="McGrath A."/>
            <person name="Robin C."/>
            <person name="Scherer S.E."/>
            <person name="Worley K.C."/>
            <person name="Wu Y.D."/>
        </authorList>
    </citation>
    <scope>NUCLEOTIDE SEQUENCE [LARGE SCALE GENOMIC DNA]</scope>
    <source>
        <strain evidence="1">Harm_GR_Male_#8</strain>
        <tissue evidence="1">Whole organism</tissue>
    </source>
</reference>
<evidence type="ECO:0000313" key="1">
    <source>
        <dbReference type="EMBL" id="PZC74559.1"/>
    </source>
</evidence>
<accession>A0A2W1BHI4</accession>
<dbReference type="AlphaFoldDB" id="A0A2W1BHI4"/>